<sequence>MVREMTKTHEELLQEAINVYLSSLKYLDNFVSEPATKYGLSFEQYLILHTIADREHVSLMDIASERKVTRSAISRQIKVLLQHNYIYQKPAESDRRRLYLHLTKSGQQVENKVYELTSARFDEWINHYGEEKVRQVLDFIKDFAQTEMKNFNSSKQTNQS</sequence>
<evidence type="ECO:0000313" key="3">
    <source>
        <dbReference type="Proteomes" id="UP001597156"/>
    </source>
</evidence>
<comment type="caution">
    <text evidence="2">The sequence shown here is derived from an EMBL/GenBank/DDBJ whole genome shotgun (WGS) entry which is preliminary data.</text>
</comment>
<dbReference type="PROSITE" id="PS50995">
    <property type="entry name" value="HTH_MARR_2"/>
    <property type="match status" value="1"/>
</dbReference>
<dbReference type="InterPro" id="IPR036390">
    <property type="entry name" value="WH_DNA-bd_sf"/>
</dbReference>
<dbReference type="EMBL" id="JBHTLH010000004">
    <property type="protein sequence ID" value="MFD1123856.1"/>
    <property type="molecule type" value="Genomic_DNA"/>
</dbReference>
<accession>A0ABW3PKQ6</accession>
<dbReference type="RefSeq" id="WP_121979127.1">
    <property type="nucleotide sequence ID" value="NZ_JBHTLH010000004.1"/>
</dbReference>
<dbReference type="PANTHER" id="PTHR33164:SF43">
    <property type="entry name" value="HTH-TYPE TRANSCRIPTIONAL REPRESSOR YETL"/>
    <property type="match status" value="1"/>
</dbReference>
<dbReference type="Pfam" id="PF12802">
    <property type="entry name" value="MarR_2"/>
    <property type="match status" value="1"/>
</dbReference>
<evidence type="ECO:0000313" key="2">
    <source>
        <dbReference type="EMBL" id="MFD1123856.1"/>
    </source>
</evidence>
<reference evidence="3" key="1">
    <citation type="journal article" date="2019" name="Int. J. Syst. Evol. Microbiol.">
        <title>The Global Catalogue of Microorganisms (GCM) 10K type strain sequencing project: providing services to taxonomists for standard genome sequencing and annotation.</title>
        <authorList>
            <consortium name="The Broad Institute Genomics Platform"/>
            <consortium name="The Broad Institute Genome Sequencing Center for Infectious Disease"/>
            <person name="Wu L."/>
            <person name="Ma J."/>
        </authorList>
    </citation>
    <scope>NUCLEOTIDE SEQUENCE [LARGE SCALE GENOMIC DNA]</scope>
    <source>
        <strain evidence="3">CCUG 71848</strain>
    </source>
</reference>
<organism evidence="2 3">
    <name type="scientific">Lentilactobacillus raoultii</name>
    <dbReference type="NCBI Taxonomy" id="1987503"/>
    <lineage>
        <taxon>Bacteria</taxon>
        <taxon>Bacillati</taxon>
        <taxon>Bacillota</taxon>
        <taxon>Bacilli</taxon>
        <taxon>Lactobacillales</taxon>
        <taxon>Lactobacillaceae</taxon>
        <taxon>Lentilactobacillus</taxon>
    </lineage>
</organism>
<dbReference type="SUPFAM" id="SSF46785">
    <property type="entry name" value="Winged helix' DNA-binding domain"/>
    <property type="match status" value="1"/>
</dbReference>
<dbReference type="InterPro" id="IPR000835">
    <property type="entry name" value="HTH_MarR-typ"/>
</dbReference>
<dbReference type="Gene3D" id="1.10.10.10">
    <property type="entry name" value="Winged helix-like DNA-binding domain superfamily/Winged helix DNA-binding domain"/>
    <property type="match status" value="1"/>
</dbReference>
<feature type="domain" description="HTH marR-type" evidence="1">
    <location>
        <begin position="1"/>
        <end position="145"/>
    </location>
</feature>
<gene>
    <name evidence="2" type="ORF">ACFQ22_00560</name>
</gene>
<dbReference type="InterPro" id="IPR039422">
    <property type="entry name" value="MarR/SlyA-like"/>
</dbReference>
<dbReference type="SMART" id="SM00347">
    <property type="entry name" value="HTH_MARR"/>
    <property type="match status" value="1"/>
</dbReference>
<dbReference type="PANTHER" id="PTHR33164">
    <property type="entry name" value="TRANSCRIPTIONAL REGULATOR, MARR FAMILY"/>
    <property type="match status" value="1"/>
</dbReference>
<evidence type="ECO:0000259" key="1">
    <source>
        <dbReference type="PROSITE" id="PS50995"/>
    </source>
</evidence>
<keyword evidence="3" id="KW-1185">Reference proteome</keyword>
<dbReference type="InterPro" id="IPR036388">
    <property type="entry name" value="WH-like_DNA-bd_sf"/>
</dbReference>
<dbReference type="Proteomes" id="UP001597156">
    <property type="component" value="Unassembled WGS sequence"/>
</dbReference>
<proteinExistence type="predicted"/>
<protein>
    <submittedName>
        <fullName evidence="2">MarR family winged helix-turn-helix transcriptional regulator</fullName>
    </submittedName>
</protein>
<name>A0ABW3PKQ6_9LACO</name>